<comment type="similarity">
    <text evidence="1 6">Belongs to the metallo-dependent hydrolases superfamily. Adenine deaminase family.</text>
</comment>
<dbReference type="InterPro" id="IPR011059">
    <property type="entry name" value="Metal-dep_hydrolase_composite"/>
</dbReference>
<gene>
    <name evidence="6" type="primary">ade</name>
    <name evidence="9" type="ORF">C0081_17585</name>
</gene>
<evidence type="ECO:0000313" key="10">
    <source>
        <dbReference type="Proteomes" id="UP000234881"/>
    </source>
</evidence>
<dbReference type="EC" id="3.5.4.2" evidence="2 6"/>
<dbReference type="InterPro" id="IPR026912">
    <property type="entry name" value="Adenine_deam_C"/>
</dbReference>
<dbReference type="SUPFAM" id="SSF51338">
    <property type="entry name" value="Composite domain of metallo-dependent hydrolases"/>
    <property type="match status" value="1"/>
</dbReference>
<dbReference type="Gene3D" id="3.20.20.140">
    <property type="entry name" value="Metal-dependent hydrolases"/>
    <property type="match status" value="1"/>
</dbReference>
<evidence type="ECO:0000256" key="1">
    <source>
        <dbReference type="ARBA" id="ARBA00006773"/>
    </source>
</evidence>
<reference evidence="9 10" key="1">
    <citation type="submission" date="2018-01" db="EMBL/GenBank/DDBJ databases">
        <title>The draft genome sequence of Cohaesibacter sp. H1304.</title>
        <authorList>
            <person name="Wang N.-N."/>
            <person name="Du Z.-J."/>
        </authorList>
    </citation>
    <scope>NUCLEOTIDE SEQUENCE [LARGE SCALE GENOMIC DNA]</scope>
    <source>
        <strain evidence="9 10">H1304</strain>
    </source>
</reference>
<dbReference type="Proteomes" id="UP000234881">
    <property type="component" value="Unassembled WGS sequence"/>
</dbReference>
<feature type="domain" description="Amidohydrolase-related" evidence="7">
    <location>
        <begin position="78"/>
        <end position="359"/>
    </location>
</feature>
<evidence type="ECO:0000313" key="9">
    <source>
        <dbReference type="EMBL" id="PLW75914.1"/>
    </source>
</evidence>
<keyword evidence="3 6" id="KW-0378">Hydrolase</keyword>
<feature type="domain" description="Adenine deaminase C-terminal" evidence="8">
    <location>
        <begin position="430"/>
        <end position="577"/>
    </location>
</feature>
<dbReference type="Gene3D" id="2.30.40.10">
    <property type="entry name" value="Urease, subunit C, domain 1"/>
    <property type="match status" value="1"/>
</dbReference>
<evidence type="ECO:0000259" key="8">
    <source>
        <dbReference type="Pfam" id="PF13382"/>
    </source>
</evidence>
<dbReference type="EMBL" id="PKUQ01000042">
    <property type="protein sequence ID" value="PLW75914.1"/>
    <property type="molecule type" value="Genomic_DNA"/>
</dbReference>
<evidence type="ECO:0000256" key="5">
    <source>
        <dbReference type="ARBA" id="ARBA00047720"/>
    </source>
</evidence>
<dbReference type="PANTHER" id="PTHR11113">
    <property type="entry name" value="N-ACETYLGLUCOSAMINE-6-PHOSPHATE DEACETYLASE"/>
    <property type="match status" value="1"/>
</dbReference>
<dbReference type="InterPro" id="IPR006679">
    <property type="entry name" value="Adenine_deam"/>
</dbReference>
<dbReference type="GO" id="GO:0000034">
    <property type="term" value="F:adenine deaminase activity"/>
    <property type="evidence" value="ECO:0007669"/>
    <property type="project" value="UniProtKB-UniRule"/>
</dbReference>
<comment type="catalytic activity">
    <reaction evidence="5 6">
        <text>adenine + H2O + H(+) = hypoxanthine + NH4(+)</text>
        <dbReference type="Rhea" id="RHEA:23688"/>
        <dbReference type="ChEBI" id="CHEBI:15377"/>
        <dbReference type="ChEBI" id="CHEBI:15378"/>
        <dbReference type="ChEBI" id="CHEBI:16708"/>
        <dbReference type="ChEBI" id="CHEBI:17368"/>
        <dbReference type="ChEBI" id="CHEBI:28938"/>
        <dbReference type="EC" id="3.5.4.2"/>
    </reaction>
</comment>
<evidence type="ECO:0000259" key="7">
    <source>
        <dbReference type="Pfam" id="PF01979"/>
    </source>
</evidence>
<keyword evidence="4 6" id="KW-0464">Manganese</keyword>
<dbReference type="HAMAP" id="MF_01518">
    <property type="entry name" value="Adenine_deamin"/>
    <property type="match status" value="1"/>
</dbReference>
<keyword evidence="10" id="KW-1185">Reference proteome</keyword>
<dbReference type="OrthoDB" id="9775607at2"/>
<proteinExistence type="inferred from homology"/>
<evidence type="ECO:0000256" key="2">
    <source>
        <dbReference type="ARBA" id="ARBA00012782"/>
    </source>
</evidence>
<dbReference type="PANTHER" id="PTHR11113:SF2">
    <property type="entry name" value="ADENINE DEAMINASE"/>
    <property type="match status" value="1"/>
</dbReference>
<protein>
    <recommendedName>
        <fullName evidence="2 6">Adenine deaminase</fullName>
        <shortName evidence="6">Adenase</shortName>
        <shortName evidence="6">Adenine aminase</shortName>
        <ecNumber evidence="2 6">3.5.4.2</ecNumber>
    </recommendedName>
</protein>
<dbReference type="Pfam" id="PF13382">
    <property type="entry name" value="Adenine_deam_C"/>
    <property type="match status" value="1"/>
</dbReference>
<dbReference type="InterPro" id="IPR006680">
    <property type="entry name" value="Amidohydro-rel"/>
</dbReference>
<dbReference type="SUPFAM" id="SSF51556">
    <property type="entry name" value="Metallo-dependent hydrolases"/>
    <property type="match status" value="1"/>
</dbReference>
<organism evidence="9 10">
    <name type="scientific">Cohaesibacter celericrescens</name>
    <dbReference type="NCBI Taxonomy" id="2067669"/>
    <lineage>
        <taxon>Bacteria</taxon>
        <taxon>Pseudomonadati</taxon>
        <taxon>Pseudomonadota</taxon>
        <taxon>Alphaproteobacteria</taxon>
        <taxon>Hyphomicrobiales</taxon>
        <taxon>Cohaesibacteraceae</taxon>
    </lineage>
</organism>
<evidence type="ECO:0000256" key="3">
    <source>
        <dbReference type="ARBA" id="ARBA00022801"/>
    </source>
</evidence>
<sequence length="591" mass="63270">MAKEANLSNPTLRQCAVDAACGRRAFDILIEGAIILDMVTGRERQADIGLVGALIASVHAPDPQARANKRINADGAYAVPGFIDTHMHIESSMVTAATYSNIALTKGVTSVVWDPHELANVVGVAGVDHALEEARSARLRILPLAPTCVPSAPGYEFSGGDFDSVVLSDLLKRDMIHGAAELMTMQPLLAGEKRVTDIVNAGLASGKRVCGHGRGLAGRDLAAYAAAGIETDHELTSAEDLIARLEAGMTVELRGSHEHLLPAFAKALLELGQLPQTVTLCTDDVFADDLLHKGALDRVMRILIREGLPVDWVYRAATLNAASRIRRPDLGLIAPGKRADIVLLSDLIDVRVQTVFTDGALAVDNGKLLAPDQSVPCPAALLKTVKTERFTPQDFEVVAQGNEAKIATLSKPRFPQWGERVVAIEGDRLKLPDDMIRMAVVNRHGRHTPVRVAFMENWGTWRGAFATTISHDSHNLTVFGRNPADMAAAANALHSMDGGLAVAKDGEVIASLALPIAGLVSSDPLEKIAEDFTAVRAALDALVDWDPPYLVFKALFGSSLVCNPGPRLSDAGLVDVFEERILESCVLDSYF</sequence>
<dbReference type="InterPro" id="IPR032466">
    <property type="entry name" value="Metal_Hydrolase"/>
</dbReference>
<dbReference type="RefSeq" id="WP_101535156.1">
    <property type="nucleotide sequence ID" value="NZ_PKUQ01000042.1"/>
</dbReference>
<accession>A0A2N5XN55</accession>
<dbReference type="AlphaFoldDB" id="A0A2N5XN55"/>
<comment type="caution">
    <text evidence="9">The sequence shown here is derived from an EMBL/GenBank/DDBJ whole genome shotgun (WGS) entry which is preliminary data.</text>
</comment>
<evidence type="ECO:0000256" key="6">
    <source>
        <dbReference type="HAMAP-Rule" id="MF_01518"/>
    </source>
</evidence>
<dbReference type="GO" id="GO:0006146">
    <property type="term" value="P:adenine catabolic process"/>
    <property type="evidence" value="ECO:0007669"/>
    <property type="project" value="InterPro"/>
</dbReference>
<comment type="cofactor">
    <cofactor evidence="6">
        <name>Mn(2+)</name>
        <dbReference type="ChEBI" id="CHEBI:29035"/>
    </cofactor>
</comment>
<name>A0A2N5XN55_9HYPH</name>
<dbReference type="Pfam" id="PF01979">
    <property type="entry name" value="Amidohydro_1"/>
    <property type="match status" value="1"/>
</dbReference>
<evidence type="ECO:0000256" key="4">
    <source>
        <dbReference type="ARBA" id="ARBA00023211"/>
    </source>
</evidence>